<dbReference type="Proteomes" id="UP000248731">
    <property type="component" value="Chromosome 1"/>
</dbReference>
<evidence type="ECO:0000313" key="4">
    <source>
        <dbReference type="Proteomes" id="UP000255443"/>
    </source>
</evidence>
<accession>A0A2X4TYP2</accession>
<reference evidence="3 4" key="1">
    <citation type="submission" date="2018-06" db="EMBL/GenBank/DDBJ databases">
        <authorList>
            <consortium name="Pathogen Informatics"/>
            <person name="Doyle S."/>
        </authorList>
    </citation>
    <scope>NUCLEOTIDE SEQUENCE [LARGE SCALE GENOMIC DNA]</scope>
    <source>
        <strain evidence="2 4">NCTC7303</strain>
        <strain evidence="1 3">NCTC7307</strain>
    </source>
</reference>
<dbReference type="EMBL" id="UGXC01000002">
    <property type="protein sequence ID" value="SUG28018.1"/>
    <property type="molecule type" value="Genomic_DNA"/>
</dbReference>
<organism evidence="1 3">
    <name type="scientific">Salmonella enterica subsp. arizonae</name>
    <dbReference type="NCBI Taxonomy" id="59203"/>
    <lineage>
        <taxon>Bacteria</taxon>
        <taxon>Pseudomonadati</taxon>
        <taxon>Pseudomonadota</taxon>
        <taxon>Gammaproteobacteria</taxon>
        <taxon>Enterobacterales</taxon>
        <taxon>Enterobacteriaceae</taxon>
        <taxon>Salmonella</taxon>
    </lineage>
</organism>
<evidence type="ECO:0000313" key="3">
    <source>
        <dbReference type="Proteomes" id="UP000248731"/>
    </source>
</evidence>
<dbReference type="AlphaFoldDB" id="A0A2X4TYP2"/>
<dbReference type="EMBL" id="LS483466">
    <property type="protein sequence ID" value="SQI27112.1"/>
    <property type="molecule type" value="Genomic_DNA"/>
</dbReference>
<protein>
    <submittedName>
        <fullName evidence="1">Uncharacterized protein</fullName>
    </submittedName>
</protein>
<gene>
    <name evidence="2" type="ORF">NCTC7303_00131</name>
    <name evidence="1" type="ORF">NCTC7307_04489</name>
</gene>
<sequence length="152" mass="17366">MNTTIKQDRITLKNFKIAEFASEETLCFTATVVFDGIAIGEARNEGRGGMTFIRALKDKQSQLSEAEKFAESLPPKLCPKLPLKDGKVFSIDITLDYLVDKLANVLHEERKLRTRYSRDKNKVTFINDVFLLSRRRLETNALFFSLKIMGCI</sequence>
<proteinExistence type="predicted"/>
<name>A0A2X4TYP2_SALER</name>
<evidence type="ECO:0000313" key="2">
    <source>
        <dbReference type="EMBL" id="SUG28018.1"/>
    </source>
</evidence>
<evidence type="ECO:0000313" key="1">
    <source>
        <dbReference type="EMBL" id="SQI27112.1"/>
    </source>
</evidence>
<keyword evidence="3" id="KW-1185">Reference proteome</keyword>
<dbReference type="Proteomes" id="UP000255443">
    <property type="component" value="Unassembled WGS sequence"/>
</dbReference>